<dbReference type="EMBL" id="QFQZ01000002">
    <property type="protein sequence ID" value="PZR37160.1"/>
    <property type="molecule type" value="Genomic_DNA"/>
</dbReference>
<evidence type="ECO:0000313" key="2">
    <source>
        <dbReference type="Proteomes" id="UP000249393"/>
    </source>
</evidence>
<evidence type="ECO:0000313" key="1">
    <source>
        <dbReference type="EMBL" id="PZR37160.1"/>
    </source>
</evidence>
<comment type="caution">
    <text evidence="1">The sequence shown here is derived from an EMBL/GenBank/DDBJ whole genome shotgun (WGS) entry which is preliminary data.</text>
</comment>
<proteinExistence type="predicted"/>
<name>A0A2W5VBL2_9CAUL</name>
<reference evidence="1 2" key="1">
    <citation type="submission" date="2017-08" db="EMBL/GenBank/DDBJ databases">
        <title>Infants hospitalized years apart are colonized by the same room-sourced microbial strains.</title>
        <authorList>
            <person name="Brooks B."/>
            <person name="Olm M.R."/>
            <person name="Firek B.A."/>
            <person name="Baker R."/>
            <person name="Thomas B.C."/>
            <person name="Morowitz M.J."/>
            <person name="Banfield J.F."/>
        </authorList>
    </citation>
    <scope>NUCLEOTIDE SEQUENCE [LARGE SCALE GENOMIC DNA]</scope>
    <source>
        <strain evidence="1">S2_003_000_R2_4</strain>
    </source>
</reference>
<dbReference type="Proteomes" id="UP000249393">
    <property type="component" value="Unassembled WGS sequence"/>
</dbReference>
<sequence length="279" mass="30913">MSVVPISDPAKRRRPCAYIYAQSGEQSTRTSIGHPLLKLNEPVVEDLTRGYKCRFSLGVAKVGTVFDLDDAGRLYADLMNEARWRLEALARAIQERDNWAPKLLKEFCYLQFRLLCEQVALACLVAHGDVTSKSIHKSYKPHEIMAALEAVNPEFFPRGILITVTENNVDFVDRPDPQITKAELITLWNECGAVLHRGSLKNAFSAQGEPIVVDLDPIILNINKFVALLDQHIISSADKLRHLLVILSHHQANMECLVNVAVSPGHPDHKGPIALGAGG</sequence>
<dbReference type="RefSeq" id="WP_304273104.1">
    <property type="nucleotide sequence ID" value="NZ_QFQZ01000002.1"/>
</dbReference>
<organism evidence="1 2">
    <name type="scientific">Caulobacter segnis</name>
    <dbReference type="NCBI Taxonomy" id="88688"/>
    <lineage>
        <taxon>Bacteria</taxon>
        <taxon>Pseudomonadati</taxon>
        <taxon>Pseudomonadota</taxon>
        <taxon>Alphaproteobacteria</taxon>
        <taxon>Caulobacterales</taxon>
        <taxon>Caulobacteraceae</taxon>
        <taxon>Caulobacter</taxon>
    </lineage>
</organism>
<gene>
    <name evidence="1" type="ORF">DI526_01195</name>
</gene>
<accession>A0A2W5VBL2</accession>
<protein>
    <submittedName>
        <fullName evidence="1">Uncharacterized protein</fullName>
    </submittedName>
</protein>
<dbReference type="AlphaFoldDB" id="A0A2W5VBL2"/>